<gene>
    <name evidence="1" type="ORF">DFR43_106100</name>
</gene>
<dbReference type="EMBL" id="SNYL01000006">
    <property type="protein sequence ID" value="TDQ43528.1"/>
    <property type="molecule type" value="Genomic_DNA"/>
</dbReference>
<keyword evidence="2" id="KW-1185">Reference proteome</keyword>
<evidence type="ECO:0000313" key="1">
    <source>
        <dbReference type="EMBL" id="TDQ43528.1"/>
    </source>
</evidence>
<dbReference type="Proteomes" id="UP000295510">
    <property type="component" value="Unassembled WGS sequence"/>
</dbReference>
<evidence type="ECO:0000313" key="2">
    <source>
        <dbReference type="Proteomes" id="UP000295510"/>
    </source>
</evidence>
<name>A0A4R6UA90_9BURK</name>
<sequence length="177" mass="19566">MLPVRQPFRAPLLVGLTIALLSTLLPGLARAWSPCPGYAADDPSQTRSIFLSPYTHHWRHSDDHQPVFLLGAQRHLPNDRLCGISVFSNSFGQPSLYAFTGWHWPQVSQRHPRLYASLTAGVLYGYVGEHQDKVPLNVKGFSPALIPAMGWRLNGDATVEVHVLGTAALMFGLSRPF</sequence>
<dbReference type="RefSeq" id="WP_133596929.1">
    <property type="nucleotide sequence ID" value="NZ_SNYL01000006.1"/>
</dbReference>
<comment type="caution">
    <text evidence="1">The sequence shown here is derived from an EMBL/GenBank/DDBJ whole genome shotgun (WGS) entry which is preliminary data.</text>
</comment>
<reference evidence="1 2" key="1">
    <citation type="submission" date="2019-03" db="EMBL/GenBank/DDBJ databases">
        <title>Genomic Encyclopedia of Type Strains, Phase IV (KMG-IV): sequencing the most valuable type-strain genomes for metagenomic binning, comparative biology and taxonomic classification.</title>
        <authorList>
            <person name="Goeker M."/>
        </authorList>
    </citation>
    <scope>NUCLEOTIDE SEQUENCE [LARGE SCALE GENOMIC DNA]</scope>
    <source>
        <strain evidence="1 2">DSM 19605</strain>
    </source>
</reference>
<dbReference type="OrthoDB" id="8561992at2"/>
<dbReference type="AlphaFoldDB" id="A0A4R6UA90"/>
<evidence type="ECO:0008006" key="3">
    <source>
        <dbReference type="Google" id="ProtNLM"/>
    </source>
</evidence>
<organism evidence="1 2">
    <name type="scientific">Tepidicella xavieri</name>
    <dbReference type="NCBI Taxonomy" id="360241"/>
    <lineage>
        <taxon>Bacteria</taxon>
        <taxon>Pseudomonadati</taxon>
        <taxon>Pseudomonadota</taxon>
        <taxon>Betaproteobacteria</taxon>
        <taxon>Burkholderiales</taxon>
        <taxon>Tepidicella</taxon>
    </lineage>
</organism>
<proteinExistence type="predicted"/>
<protein>
    <recommendedName>
        <fullName evidence="3">Sn-glycerol-3-phosphate transporter</fullName>
    </recommendedName>
</protein>
<accession>A0A4R6UA90</accession>